<dbReference type="PATRIC" id="fig|693.5.peg.93"/>
<comment type="caution">
    <text evidence="7">The sequence shown here is derived from an EMBL/GenBank/DDBJ whole genome shotgun (WGS) entry which is preliminary data.</text>
</comment>
<proteinExistence type="inferred from homology"/>
<feature type="transmembrane region" description="Helical" evidence="6">
    <location>
        <begin position="123"/>
        <end position="147"/>
    </location>
</feature>
<feature type="transmembrane region" description="Helical" evidence="6">
    <location>
        <begin position="7"/>
        <end position="25"/>
    </location>
</feature>
<name>A0A0M0HTA2_VIBNE</name>
<keyword evidence="8" id="KW-1185">Reference proteome</keyword>
<dbReference type="OrthoDB" id="9791807at2"/>
<keyword evidence="4 6" id="KW-1133">Transmembrane helix</keyword>
<feature type="transmembrane region" description="Helical" evidence="6">
    <location>
        <begin position="37"/>
        <end position="58"/>
    </location>
</feature>
<reference evidence="8" key="1">
    <citation type="submission" date="2015-08" db="EMBL/GenBank/DDBJ databases">
        <title>Vibrio galatheae sp. nov., a novel member of the Vibrionaceae family isolated from the Solomon Islands.</title>
        <authorList>
            <person name="Giubergia S."/>
            <person name="Machado H."/>
            <person name="Mateiu R.V."/>
            <person name="Gram L."/>
        </authorList>
    </citation>
    <scope>NUCLEOTIDE SEQUENCE [LARGE SCALE GENOMIC DNA]</scope>
    <source>
        <strain evidence="8">DSM 19584</strain>
    </source>
</reference>
<dbReference type="GO" id="GO:0005886">
    <property type="term" value="C:plasma membrane"/>
    <property type="evidence" value="ECO:0007669"/>
    <property type="project" value="TreeGrafter"/>
</dbReference>
<comment type="similarity">
    <text evidence="2">Belongs to the UPF0014 family.</text>
</comment>
<feature type="transmembrane region" description="Helical" evidence="6">
    <location>
        <begin position="224"/>
        <end position="246"/>
    </location>
</feature>
<evidence type="ECO:0000256" key="2">
    <source>
        <dbReference type="ARBA" id="ARBA00005268"/>
    </source>
</evidence>
<gene>
    <name evidence="7" type="ORF">AKJ17_00455</name>
</gene>
<feature type="transmembrane region" description="Helical" evidence="6">
    <location>
        <begin position="95"/>
        <end position="117"/>
    </location>
</feature>
<feature type="transmembrane region" description="Helical" evidence="6">
    <location>
        <begin position="191"/>
        <end position="212"/>
    </location>
</feature>
<dbReference type="AlphaFoldDB" id="A0A0M0HTA2"/>
<keyword evidence="3 6" id="KW-0812">Transmembrane</keyword>
<evidence type="ECO:0000256" key="4">
    <source>
        <dbReference type="ARBA" id="ARBA00022989"/>
    </source>
</evidence>
<dbReference type="InterPro" id="IPR005226">
    <property type="entry name" value="UPF0014_fam"/>
</dbReference>
<evidence type="ECO:0000313" key="8">
    <source>
        <dbReference type="Proteomes" id="UP000037515"/>
    </source>
</evidence>
<sequence length="264" mass="28526">MNSVVDISWPILGVFFSTLLVPLLINQYYQLGIAKDTFVSISRMTIQLILIGIYLEYLFELNNVGVNIAWLLVMTAIGSSAILDKAKLPKRRLFVPVSAGLLIGLAPMLAVICLVVVKPTPLYSAQYLIPLAGMLLGNSIGGNIVALQNFFTALQERVQEYEAAISLGASPKYATLPFLREAIQKSLAPNLASMATSGLVTLPGMMTGQILGGANPIIAIKYQLMIMVAIFVMMSVSISISLNLAIKTAIHPHGRVLIAPRKEE</sequence>
<comment type="subcellular location">
    <subcellularLocation>
        <location evidence="1">Membrane</location>
        <topology evidence="1">Multi-pass membrane protein</topology>
    </subcellularLocation>
</comment>
<evidence type="ECO:0000256" key="3">
    <source>
        <dbReference type="ARBA" id="ARBA00022692"/>
    </source>
</evidence>
<protein>
    <submittedName>
        <fullName evidence="7">ABC transporter permease</fullName>
    </submittedName>
</protein>
<dbReference type="EMBL" id="LHPJ01000001">
    <property type="protein sequence ID" value="KOO05305.1"/>
    <property type="molecule type" value="Genomic_DNA"/>
</dbReference>
<dbReference type="Proteomes" id="UP000037515">
    <property type="component" value="Unassembled WGS sequence"/>
</dbReference>
<dbReference type="RefSeq" id="WP_053393816.1">
    <property type="nucleotide sequence ID" value="NZ_LHPJ01000001.1"/>
</dbReference>
<evidence type="ECO:0000256" key="6">
    <source>
        <dbReference type="SAM" id="Phobius"/>
    </source>
</evidence>
<dbReference type="PANTHER" id="PTHR30028">
    <property type="entry name" value="UPF0014 INNER MEMBRANE PROTEIN YBBM-RELATED"/>
    <property type="match status" value="1"/>
</dbReference>
<dbReference type="Pfam" id="PF03649">
    <property type="entry name" value="UPF0014"/>
    <property type="match status" value="1"/>
</dbReference>
<keyword evidence="5 6" id="KW-0472">Membrane</keyword>
<accession>A0A0M0HTA2</accession>
<evidence type="ECO:0000256" key="5">
    <source>
        <dbReference type="ARBA" id="ARBA00023136"/>
    </source>
</evidence>
<evidence type="ECO:0000256" key="1">
    <source>
        <dbReference type="ARBA" id="ARBA00004141"/>
    </source>
</evidence>
<evidence type="ECO:0000313" key="7">
    <source>
        <dbReference type="EMBL" id="KOO05305.1"/>
    </source>
</evidence>
<dbReference type="PANTHER" id="PTHR30028:SF0">
    <property type="entry name" value="PROTEIN ALUMINUM SENSITIVE 3"/>
    <property type="match status" value="1"/>
</dbReference>
<organism evidence="7 8">
    <name type="scientific">Vibrio nereis</name>
    <dbReference type="NCBI Taxonomy" id="693"/>
    <lineage>
        <taxon>Bacteria</taxon>
        <taxon>Pseudomonadati</taxon>
        <taxon>Pseudomonadota</taxon>
        <taxon>Gammaproteobacteria</taxon>
        <taxon>Vibrionales</taxon>
        <taxon>Vibrionaceae</taxon>
        <taxon>Vibrio</taxon>
    </lineage>
</organism>